<dbReference type="InterPro" id="IPR004358">
    <property type="entry name" value="Sig_transdc_His_kin-like_C"/>
</dbReference>
<dbReference type="SMART" id="SM00388">
    <property type="entry name" value="HisKA"/>
    <property type="match status" value="1"/>
</dbReference>
<dbReference type="InterPro" id="IPR001789">
    <property type="entry name" value="Sig_transdc_resp-reg_receiver"/>
</dbReference>
<evidence type="ECO:0000256" key="3">
    <source>
        <dbReference type="ARBA" id="ARBA00022553"/>
    </source>
</evidence>
<dbReference type="SUPFAM" id="SSF55874">
    <property type="entry name" value="ATPase domain of HSP90 chaperone/DNA topoisomerase II/histidine kinase"/>
    <property type="match status" value="1"/>
</dbReference>
<dbReference type="InterPro" id="IPR036890">
    <property type="entry name" value="HATPase_C_sf"/>
</dbReference>
<gene>
    <name evidence="9" type="ORF">C0V70_02745</name>
</gene>
<dbReference type="Pfam" id="PF00072">
    <property type="entry name" value="Response_reg"/>
    <property type="match status" value="1"/>
</dbReference>
<reference evidence="9 10" key="1">
    <citation type="submission" date="2018-01" db="EMBL/GenBank/DDBJ databases">
        <title>Complete genome sequence of Bacteriovorax stolpii DSM12778.</title>
        <authorList>
            <person name="Tang B."/>
            <person name="Chang J."/>
        </authorList>
    </citation>
    <scope>NUCLEOTIDE SEQUENCE [LARGE SCALE GENOMIC DNA]</scope>
    <source>
        <strain evidence="9 10">DSM 12778</strain>
    </source>
</reference>
<keyword evidence="4" id="KW-0808">Transferase</keyword>
<evidence type="ECO:0000256" key="6">
    <source>
        <dbReference type="ARBA" id="ARBA00022777"/>
    </source>
</evidence>
<keyword evidence="7" id="KW-0067">ATP-binding</keyword>
<dbReference type="PRINTS" id="PR00344">
    <property type="entry name" value="BCTRLSENSOR"/>
</dbReference>
<accession>A0A2K9NNF5</accession>
<dbReference type="Pfam" id="PF02518">
    <property type="entry name" value="HATPase_c"/>
    <property type="match status" value="1"/>
</dbReference>
<dbReference type="OrthoDB" id="5291281at2"/>
<dbReference type="CDD" id="cd00082">
    <property type="entry name" value="HisKA"/>
    <property type="match status" value="1"/>
</dbReference>
<evidence type="ECO:0000256" key="1">
    <source>
        <dbReference type="ARBA" id="ARBA00000085"/>
    </source>
</evidence>
<evidence type="ECO:0000256" key="5">
    <source>
        <dbReference type="ARBA" id="ARBA00022741"/>
    </source>
</evidence>
<keyword evidence="10" id="KW-1185">Reference proteome</keyword>
<dbReference type="SUPFAM" id="SSF47384">
    <property type="entry name" value="Homodimeric domain of signal transducing histidine kinase"/>
    <property type="match status" value="1"/>
</dbReference>
<evidence type="ECO:0000313" key="9">
    <source>
        <dbReference type="EMBL" id="AUN97040.1"/>
    </source>
</evidence>
<dbReference type="GO" id="GO:0000155">
    <property type="term" value="F:phosphorelay sensor kinase activity"/>
    <property type="evidence" value="ECO:0007669"/>
    <property type="project" value="InterPro"/>
</dbReference>
<dbReference type="Gene3D" id="1.10.287.130">
    <property type="match status" value="1"/>
</dbReference>
<dbReference type="GO" id="GO:0005524">
    <property type="term" value="F:ATP binding"/>
    <property type="evidence" value="ECO:0007669"/>
    <property type="project" value="UniProtKB-KW"/>
</dbReference>
<sequence length="503" mass="56902">MDAFEYLDDLFEPVVVTELDGSIAYYNASFLSFFKTTPRLMQKQKNLLEYLGIIIPDFKEFFARVTSEGQAITPELNFFFEGQMNTLIVKGAKKELDYVLFVFKDVTVEKQLNDKYRAQMEELKNTYAQVLQFDKLKVIGEMTANISHEINNPLTVAVGNAELISFCLETADLNNQKDNIEKYNNNVNHSLERINKIISNMKEFLHKSEDKKEYSDAKEIIEKSIAFTAPSLKDTAIKVNLNIQGPAPILLVNRIKVEQVFVNLIQNAIDSLKESNVKDPAVSIELTTEKSGNFIRIDVKDNGAGITDENREKIFNAFFTTKDIGKGTGLGLSISQQIIQSHQGKLDLINSDKGAHFRITLPAIGIAGLVNGNWEKLINEGDKVVRVLVVDNEINILNLCMNFLSESRYAFLGASSATEALREVERTPVHIIITDFKMPEMDGESFIRELRKRNIEVPVLFMTSKDFVEKYKKMKDELDLKGIILKPFTREELVGAIGAIVDE</sequence>
<dbReference type="InterPro" id="IPR003661">
    <property type="entry name" value="HisK_dim/P_dom"/>
</dbReference>
<dbReference type="Gene3D" id="3.30.565.10">
    <property type="entry name" value="Histidine kinase-like ATPase, C-terminal domain"/>
    <property type="match status" value="1"/>
</dbReference>
<dbReference type="PANTHER" id="PTHR43065:SF46">
    <property type="entry name" value="C4-DICARBOXYLATE TRANSPORT SENSOR PROTEIN DCTB"/>
    <property type="match status" value="1"/>
</dbReference>
<name>A0A2K9NNF5_BACTC</name>
<dbReference type="KEGG" id="bsto:C0V70_02745"/>
<evidence type="ECO:0000256" key="2">
    <source>
        <dbReference type="ARBA" id="ARBA00012438"/>
    </source>
</evidence>
<dbReference type="EC" id="2.7.13.3" evidence="2"/>
<dbReference type="SUPFAM" id="SSF52172">
    <property type="entry name" value="CheY-like"/>
    <property type="match status" value="1"/>
</dbReference>
<keyword evidence="6" id="KW-0418">Kinase</keyword>
<keyword evidence="8" id="KW-0902">Two-component regulatory system</keyword>
<dbReference type="PROSITE" id="PS50109">
    <property type="entry name" value="HIS_KIN"/>
    <property type="match status" value="1"/>
</dbReference>
<dbReference type="InterPro" id="IPR003594">
    <property type="entry name" value="HATPase_dom"/>
</dbReference>
<proteinExistence type="predicted"/>
<dbReference type="Pfam" id="PF00512">
    <property type="entry name" value="HisKA"/>
    <property type="match status" value="1"/>
</dbReference>
<dbReference type="AlphaFoldDB" id="A0A2K9NNF5"/>
<dbReference type="SMART" id="SM00387">
    <property type="entry name" value="HATPase_c"/>
    <property type="match status" value="1"/>
</dbReference>
<dbReference type="SMART" id="SM00448">
    <property type="entry name" value="REC"/>
    <property type="match status" value="1"/>
</dbReference>
<dbReference type="InterPro" id="IPR036097">
    <property type="entry name" value="HisK_dim/P_sf"/>
</dbReference>
<evidence type="ECO:0000256" key="4">
    <source>
        <dbReference type="ARBA" id="ARBA00022679"/>
    </source>
</evidence>
<evidence type="ECO:0000256" key="8">
    <source>
        <dbReference type="ARBA" id="ARBA00023012"/>
    </source>
</evidence>
<dbReference type="InterPro" id="IPR005467">
    <property type="entry name" value="His_kinase_dom"/>
</dbReference>
<dbReference type="EMBL" id="CP025704">
    <property type="protein sequence ID" value="AUN97040.1"/>
    <property type="molecule type" value="Genomic_DNA"/>
</dbReference>
<keyword evidence="5" id="KW-0547">Nucleotide-binding</keyword>
<dbReference type="InterPro" id="IPR011006">
    <property type="entry name" value="CheY-like_superfamily"/>
</dbReference>
<organism evidence="9 10">
    <name type="scientific">Bacteriovorax stolpii</name>
    <name type="common">Bdellovibrio stolpii</name>
    <dbReference type="NCBI Taxonomy" id="960"/>
    <lineage>
        <taxon>Bacteria</taxon>
        <taxon>Pseudomonadati</taxon>
        <taxon>Bdellovibrionota</taxon>
        <taxon>Bacteriovoracia</taxon>
        <taxon>Bacteriovoracales</taxon>
        <taxon>Bacteriovoracaceae</taxon>
        <taxon>Bacteriovorax</taxon>
    </lineage>
</organism>
<dbReference type="PANTHER" id="PTHR43065">
    <property type="entry name" value="SENSOR HISTIDINE KINASE"/>
    <property type="match status" value="1"/>
</dbReference>
<dbReference type="Gene3D" id="3.40.50.2300">
    <property type="match status" value="1"/>
</dbReference>
<dbReference type="PROSITE" id="PS50110">
    <property type="entry name" value="RESPONSE_REGULATORY"/>
    <property type="match status" value="1"/>
</dbReference>
<comment type="catalytic activity">
    <reaction evidence="1">
        <text>ATP + protein L-histidine = ADP + protein N-phospho-L-histidine.</text>
        <dbReference type="EC" id="2.7.13.3"/>
    </reaction>
</comment>
<dbReference type="RefSeq" id="WP_102242335.1">
    <property type="nucleotide sequence ID" value="NZ_CP025704.1"/>
</dbReference>
<keyword evidence="3" id="KW-0597">Phosphoprotein</keyword>
<evidence type="ECO:0000256" key="7">
    <source>
        <dbReference type="ARBA" id="ARBA00022840"/>
    </source>
</evidence>
<protein>
    <recommendedName>
        <fullName evidence="2">histidine kinase</fullName>
        <ecNumber evidence="2">2.7.13.3</ecNumber>
    </recommendedName>
</protein>
<evidence type="ECO:0000313" key="10">
    <source>
        <dbReference type="Proteomes" id="UP000235584"/>
    </source>
</evidence>
<dbReference type="Proteomes" id="UP000235584">
    <property type="component" value="Chromosome"/>
</dbReference>